<dbReference type="Proteomes" id="UP001300012">
    <property type="component" value="Unassembled WGS sequence"/>
</dbReference>
<dbReference type="InterPro" id="IPR036291">
    <property type="entry name" value="NAD(P)-bd_dom_sf"/>
</dbReference>
<proteinExistence type="inferred from homology"/>
<dbReference type="CDD" id="cd08946">
    <property type="entry name" value="SDR_e"/>
    <property type="match status" value="1"/>
</dbReference>
<accession>A0ABT1YRV8</accession>
<sequence length="285" mass="31305">MNTNSSGLFTVIGAQGFMGRHLVSALRSQGKECFAPERDDPTVFQQSLGHVIYCAGVTSDFRQRPFDTMKAHVCLAGEFLEKAAFDSFVYVSSTRIYMDNITSNEQVSLLVNPHHRDHLFHLSKLAGESLCLNSGRKNVKIARVSNVCGDDYNSGNFLYSLIHDAVDKKHITLHTTLDTAKDYIGIDDVVRLLISIAQADGSGVYNVASGINTSNRSISQWIRELTGCQVSVADDARTVCFPLIDVTRIHNEMGYENPDSEALIRGLIAECTEELKRQGLGKAGG</sequence>
<protein>
    <submittedName>
        <fullName evidence="3">SDR family oxidoreductase</fullName>
    </submittedName>
</protein>
<dbReference type="RefSeq" id="WP_258216587.1">
    <property type="nucleotide sequence ID" value="NZ_JANQBD010000024.1"/>
</dbReference>
<dbReference type="EMBL" id="JANQBD010000024">
    <property type="protein sequence ID" value="MCR8635038.1"/>
    <property type="molecule type" value="Genomic_DNA"/>
</dbReference>
<evidence type="ECO:0000313" key="3">
    <source>
        <dbReference type="EMBL" id="MCR8635038.1"/>
    </source>
</evidence>
<dbReference type="SUPFAM" id="SSF51735">
    <property type="entry name" value="NAD(P)-binding Rossmann-fold domains"/>
    <property type="match status" value="1"/>
</dbReference>
<comment type="similarity">
    <text evidence="1">Belongs to the NAD(P)-dependent epimerase/dehydratase family.</text>
</comment>
<comment type="caution">
    <text evidence="3">The sequence shown here is derived from an EMBL/GenBank/DDBJ whole genome shotgun (WGS) entry which is preliminary data.</text>
</comment>
<dbReference type="InterPro" id="IPR001509">
    <property type="entry name" value="Epimerase_deHydtase"/>
</dbReference>
<reference evidence="3 4" key="1">
    <citation type="submission" date="2022-08" db="EMBL/GenBank/DDBJ databases">
        <title>Paenibacillus endoradicis sp. nov., Paenibacillus radicibacter sp. nov and Paenibacillus pararadicis sp. nov., three cold-adapted plant growth-promoting bacteria isolated from root of Larix gmelinii in Great Khingan.</title>
        <authorList>
            <person name="Xue H."/>
        </authorList>
    </citation>
    <scope>NUCLEOTIDE SEQUENCE [LARGE SCALE GENOMIC DNA]</scope>
    <source>
        <strain evidence="3 4">N5-1-1-5</strain>
    </source>
</reference>
<evidence type="ECO:0000256" key="1">
    <source>
        <dbReference type="ARBA" id="ARBA00007637"/>
    </source>
</evidence>
<gene>
    <name evidence="3" type="ORF">NV381_27945</name>
</gene>
<keyword evidence="4" id="KW-1185">Reference proteome</keyword>
<dbReference type="Gene3D" id="3.40.50.720">
    <property type="entry name" value="NAD(P)-binding Rossmann-like Domain"/>
    <property type="match status" value="1"/>
</dbReference>
<feature type="domain" description="NAD-dependent epimerase/dehydratase" evidence="2">
    <location>
        <begin position="10"/>
        <end position="208"/>
    </location>
</feature>
<evidence type="ECO:0000259" key="2">
    <source>
        <dbReference type="Pfam" id="PF01370"/>
    </source>
</evidence>
<dbReference type="PANTHER" id="PTHR43000">
    <property type="entry name" value="DTDP-D-GLUCOSE 4,6-DEHYDRATASE-RELATED"/>
    <property type="match status" value="1"/>
</dbReference>
<evidence type="ECO:0000313" key="4">
    <source>
        <dbReference type="Proteomes" id="UP001300012"/>
    </source>
</evidence>
<dbReference type="Pfam" id="PF01370">
    <property type="entry name" value="Epimerase"/>
    <property type="match status" value="1"/>
</dbReference>
<organism evidence="3 4">
    <name type="scientific">Paenibacillus radicis</name>
    <name type="common">ex Xue et al. 2023</name>
    <dbReference type="NCBI Taxonomy" id="2972489"/>
    <lineage>
        <taxon>Bacteria</taxon>
        <taxon>Bacillati</taxon>
        <taxon>Bacillota</taxon>
        <taxon>Bacilli</taxon>
        <taxon>Bacillales</taxon>
        <taxon>Paenibacillaceae</taxon>
        <taxon>Paenibacillus</taxon>
    </lineage>
</organism>
<name>A0ABT1YRV8_9BACL</name>